<gene>
    <name evidence="1" type="ORF">GT019_28640</name>
</gene>
<evidence type="ECO:0000313" key="2">
    <source>
        <dbReference type="Proteomes" id="UP000665561"/>
    </source>
</evidence>
<evidence type="ECO:0000313" key="1">
    <source>
        <dbReference type="EMBL" id="NBD27854.1"/>
    </source>
</evidence>
<dbReference type="EMBL" id="JAAAMV010000032">
    <property type="protein sequence ID" value="NBD27854.1"/>
    <property type="molecule type" value="Genomic_DNA"/>
</dbReference>
<dbReference type="Proteomes" id="UP000665561">
    <property type="component" value="Unassembled WGS sequence"/>
</dbReference>
<proteinExistence type="predicted"/>
<dbReference type="InterPro" id="IPR029063">
    <property type="entry name" value="SAM-dependent_MTases_sf"/>
</dbReference>
<reference evidence="1 2" key="1">
    <citation type="submission" date="2020-01" db="EMBL/GenBank/DDBJ databases">
        <title>Paenibacillus soybeanensis sp. nov. isolated from the nodules of soybean (Glycine max(L.) Merr).</title>
        <authorList>
            <person name="Wang H."/>
        </authorList>
    </citation>
    <scope>NUCLEOTIDE SEQUENCE [LARGE SCALE GENOMIC DNA]</scope>
    <source>
        <strain evidence="1 2">T1</strain>
    </source>
</reference>
<sequence length="114" mass="13120">MQELRLARTYKTIYIPLASFMCISDRDVAMRALEQIFQHLDDGGQVLIPLFVPSNVNKKEWTVGRRGMRDDGAEVIVSSISSVQFHEQVQRSDDRYEIIRDGRLIDTVFSTSKL</sequence>
<dbReference type="RefSeq" id="WP_161746874.1">
    <property type="nucleotide sequence ID" value="NZ_JAAAMV010000032.1"/>
</dbReference>
<name>A0ABW9Y041_9BACL</name>
<organism evidence="1 2">
    <name type="scientific">Paenibacillus glycinis</name>
    <dbReference type="NCBI Taxonomy" id="2697035"/>
    <lineage>
        <taxon>Bacteria</taxon>
        <taxon>Bacillati</taxon>
        <taxon>Bacillota</taxon>
        <taxon>Bacilli</taxon>
        <taxon>Bacillales</taxon>
        <taxon>Paenibacillaceae</taxon>
        <taxon>Paenibacillus</taxon>
    </lineage>
</organism>
<comment type="caution">
    <text evidence="1">The sequence shown here is derived from an EMBL/GenBank/DDBJ whole genome shotgun (WGS) entry which is preliminary data.</text>
</comment>
<keyword evidence="2" id="KW-1185">Reference proteome</keyword>
<protein>
    <submittedName>
        <fullName evidence="1">Uncharacterized protein</fullName>
    </submittedName>
</protein>
<dbReference type="Gene3D" id="2.20.130.10">
    <property type="entry name" value="CAC2371-like domains"/>
    <property type="match status" value="1"/>
</dbReference>
<dbReference type="Gene3D" id="3.40.50.150">
    <property type="entry name" value="Vaccinia Virus protein VP39"/>
    <property type="match status" value="1"/>
</dbReference>
<accession>A0ABW9Y041</accession>